<dbReference type="Gene3D" id="3.30.70.270">
    <property type="match status" value="1"/>
</dbReference>
<evidence type="ECO:0000313" key="5">
    <source>
        <dbReference type="EMBL" id="OSM04414.1"/>
    </source>
</evidence>
<name>A0A1Y2K5W6_9PROT</name>
<dbReference type="PANTHER" id="PTHR44757">
    <property type="entry name" value="DIGUANYLATE CYCLASE DGCP"/>
    <property type="match status" value="1"/>
</dbReference>
<dbReference type="SMART" id="SM00267">
    <property type="entry name" value="GGDEF"/>
    <property type="match status" value="1"/>
</dbReference>
<dbReference type="FunFam" id="3.20.20.450:FF:000001">
    <property type="entry name" value="Cyclic di-GMP phosphodiesterase yahA"/>
    <property type="match status" value="1"/>
</dbReference>
<dbReference type="EMBL" id="LVJN01000019">
    <property type="protein sequence ID" value="OSM04414.1"/>
    <property type="molecule type" value="Genomic_DNA"/>
</dbReference>
<dbReference type="AlphaFoldDB" id="A0A1Y2K5W6"/>
<dbReference type="InterPro" id="IPR000700">
    <property type="entry name" value="PAS-assoc_C"/>
</dbReference>
<feature type="domain" description="PAC" evidence="2">
    <location>
        <begin position="187"/>
        <end position="239"/>
    </location>
</feature>
<dbReference type="PROSITE" id="PS50883">
    <property type="entry name" value="EAL"/>
    <property type="match status" value="1"/>
</dbReference>
<feature type="domain" description="EAL" evidence="3">
    <location>
        <begin position="413"/>
        <end position="667"/>
    </location>
</feature>
<dbReference type="CDD" id="cd00130">
    <property type="entry name" value="PAS"/>
    <property type="match status" value="1"/>
</dbReference>
<dbReference type="InterPro" id="IPR035919">
    <property type="entry name" value="EAL_sf"/>
</dbReference>
<dbReference type="PROSITE" id="PS50887">
    <property type="entry name" value="GGDEF"/>
    <property type="match status" value="1"/>
</dbReference>
<evidence type="ECO:0000259" key="1">
    <source>
        <dbReference type="PROSITE" id="PS50112"/>
    </source>
</evidence>
<dbReference type="SUPFAM" id="SSF141868">
    <property type="entry name" value="EAL domain-like"/>
    <property type="match status" value="1"/>
</dbReference>
<dbReference type="InterPro" id="IPR052155">
    <property type="entry name" value="Biofilm_reg_signaling"/>
</dbReference>
<dbReference type="InterPro" id="IPR035965">
    <property type="entry name" value="PAS-like_dom_sf"/>
</dbReference>
<dbReference type="InterPro" id="IPR001633">
    <property type="entry name" value="EAL_dom"/>
</dbReference>
<dbReference type="NCBIfam" id="TIGR00229">
    <property type="entry name" value="sensory_box"/>
    <property type="match status" value="1"/>
</dbReference>
<dbReference type="SUPFAM" id="SSF55785">
    <property type="entry name" value="PYP-like sensor domain (PAS domain)"/>
    <property type="match status" value="1"/>
</dbReference>
<dbReference type="InterPro" id="IPR029787">
    <property type="entry name" value="Nucleotide_cyclase"/>
</dbReference>
<dbReference type="PROSITE" id="PS50112">
    <property type="entry name" value="PAS"/>
    <property type="match status" value="1"/>
</dbReference>
<dbReference type="InterPro" id="IPR043128">
    <property type="entry name" value="Rev_trsase/Diguanyl_cyclase"/>
</dbReference>
<dbReference type="InterPro" id="IPR000014">
    <property type="entry name" value="PAS"/>
</dbReference>
<sequence length="679" mass="74159">MLGVDALGAICYANAAALERFARTRQQIETLTIQQLLPGFSLSVASSEPQPLLAQPASGASFAVMAHSSPVASDTELSHLITLLAPPSDETLHQQLADLTQRYRAAMLEISHQLRVTTQLYENAIEGMVVMDANGVALSVNHAYTNITGYSMQEVIGKPTPLLRGDTLEEDGGQAKIFEAVKQSGQWRREILNRRKNGESYTEMLTVSAIPDTQNNTRNFVAVFYDLSQVKQCADDLSEKGHHDALTGLPLRNLFLDRLQQVRDHALRSGERFAVMIIGLDGFRLINDSLGNDFGDQTLIAMTKRLTAQLRGSDTIARIGGDEFGIIQREADSADSVAVVVSKLLDAIKNPLHIHEQTLTISASIGVSLSPDDGDTPQELMRNANVALSRMKTQGGDGFRFYTAAMGEKASQRLSLESQLRKAVDNGEFILFHQPKVSIPERRIVGMESLIRWRLPDGSMVSPGAFIPLAEETGLIAPMGEWVLQTACRDAQALNEAGFGPLHVAVNLSGRQFQHGDIAKFVDATLSQTRLSPKRLELEITESIVMRDVEKAIGVMNQFKEMGAGIAVDDFGTGYSSLSYLKRFPLSTLKIDRAFVMGVGQGEGDEAIILAILGLARSLGLKVVAEGVEDWTQASFLQQQHCDMIQGFLFSKPLPFDELKALLEQDRQSGGLPGPEKES</sequence>
<dbReference type="InterPro" id="IPR001610">
    <property type="entry name" value="PAC"/>
</dbReference>
<dbReference type="SMART" id="SM00086">
    <property type="entry name" value="PAC"/>
    <property type="match status" value="1"/>
</dbReference>
<dbReference type="PROSITE" id="PS50113">
    <property type="entry name" value="PAC"/>
    <property type="match status" value="1"/>
</dbReference>
<dbReference type="Pfam" id="PF00563">
    <property type="entry name" value="EAL"/>
    <property type="match status" value="1"/>
</dbReference>
<feature type="domain" description="PAS" evidence="1">
    <location>
        <begin position="113"/>
        <end position="158"/>
    </location>
</feature>
<reference evidence="5 6" key="1">
    <citation type="journal article" date="2016" name="BMC Genomics">
        <title>Combined genomic and structural analyses of a cultured magnetotactic bacterium reveals its niche adaptation to a dynamic environment.</title>
        <authorList>
            <person name="Araujo A.C."/>
            <person name="Morillo V."/>
            <person name="Cypriano J."/>
            <person name="Teixeira L.C."/>
            <person name="Leao P."/>
            <person name="Lyra S."/>
            <person name="Almeida L.G."/>
            <person name="Bazylinski D.A."/>
            <person name="Vasconcellos A.T."/>
            <person name="Abreu F."/>
            <person name="Lins U."/>
        </authorList>
    </citation>
    <scope>NUCLEOTIDE SEQUENCE [LARGE SCALE GENOMIC DNA]</scope>
    <source>
        <strain evidence="5 6">IT-1</strain>
    </source>
</reference>
<protein>
    <submittedName>
        <fullName evidence="5">Putative PAS/PAC sensor-containing diguanylate cyclase/phosphodiesterase</fullName>
    </submittedName>
</protein>
<dbReference type="InterPro" id="IPR000160">
    <property type="entry name" value="GGDEF_dom"/>
</dbReference>
<dbReference type="STRING" id="1434232.MAIT1_04325"/>
<proteinExistence type="predicted"/>
<dbReference type="SMART" id="SM00052">
    <property type="entry name" value="EAL"/>
    <property type="match status" value="1"/>
</dbReference>
<gene>
    <name evidence="5" type="ORF">MAIT1_04325</name>
</gene>
<keyword evidence="6" id="KW-1185">Reference proteome</keyword>
<evidence type="ECO:0000259" key="2">
    <source>
        <dbReference type="PROSITE" id="PS50113"/>
    </source>
</evidence>
<dbReference type="Pfam" id="PF00990">
    <property type="entry name" value="GGDEF"/>
    <property type="match status" value="1"/>
</dbReference>
<organism evidence="5 6">
    <name type="scientific">Magnetofaba australis IT-1</name>
    <dbReference type="NCBI Taxonomy" id="1434232"/>
    <lineage>
        <taxon>Bacteria</taxon>
        <taxon>Pseudomonadati</taxon>
        <taxon>Pseudomonadota</taxon>
        <taxon>Magnetococcia</taxon>
        <taxon>Magnetococcales</taxon>
        <taxon>Magnetococcaceae</taxon>
        <taxon>Magnetofaba</taxon>
    </lineage>
</organism>
<accession>A0A1Y2K5W6</accession>
<dbReference type="Proteomes" id="UP000194003">
    <property type="component" value="Unassembled WGS sequence"/>
</dbReference>
<evidence type="ECO:0000259" key="3">
    <source>
        <dbReference type="PROSITE" id="PS50883"/>
    </source>
</evidence>
<dbReference type="Pfam" id="PF13426">
    <property type="entry name" value="PAS_9"/>
    <property type="match status" value="1"/>
</dbReference>
<evidence type="ECO:0000259" key="4">
    <source>
        <dbReference type="PROSITE" id="PS50887"/>
    </source>
</evidence>
<feature type="domain" description="GGDEF" evidence="4">
    <location>
        <begin position="271"/>
        <end position="404"/>
    </location>
</feature>
<dbReference type="Gene3D" id="3.30.450.20">
    <property type="entry name" value="PAS domain"/>
    <property type="match status" value="1"/>
</dbReference>
<dbReference type="SUPFAM" id="SSF55073">
    <property type="entry name" value="Nucleotide cyclase"/>
    <property type="match status" value="1"/>
</dbReference>
<dbReference type="Gene3D" id="3.20.20.450">
    <property type="entry name" value="EAL domain"/>
    <property type="match status" value="1"/>
</dbReference>
<dbReference type="PANTHER" id="PTHR44757:SF2">
    <property type="entry name" value="BIOFILM ARCHITECTURE MAINTENANCE PROTEIN MBAA"/>
    <property type="match status" value="1"/>
</dbReference>
<evidence type="ECO:0000313" key="6">
    <source>
        <dbReference type="Proteomes" id="UP000194003"/>
    </source>
</evidence>
<dbReference type="NCBIfam" id="TIGR00254">
    <property type="entry name" value="GGDEF"/>
    <property type="match status" value="1"/>
</dbReference>
<dbReference type="CDD" id="cd01948">
    <property type="entry name" value="EAL"/>
    <property type="match status" value="1"/>
</dbReference>
<comment type="caution">
    <text evidence="5">The sequence shown here is derived from an EMBL/GenBank/DDBJ whole genome shotgun (WGS) entry which is preliminary data.</text>
</comment>
<dbReference type="CDD" id="cd01949">
    <property type="entry name" value="GGDEF"/>
    <property type="match status" value="1"/>
</dbReference>